<protein>
    <recommendedName>
        <fullName evidence="2 9">Heme chaperone HemW</fullName>
    </recommendedName>
</protein>
<dbReference type="GO" id="GO:0004109">
    <property type="term" value="F:coproporphyrinogen oxidase activity"/>
    <property type="evidence" value="ECO:0007669"/>
    <property type="project" value="InterPro"/>
</dbReference>
<dbReference type="GO" id="GO:0006779">
    <property type="term" value="P:porphyrin-containing compound biosynthetic process"/>
    <property type="evidence" value="ECO:0007669"/>
    <property type="project" value="InterPro"/>
</dbReference>
<dbReference type="InterPro" id="IPR058240">
    <property type="entry name" value="rSAM_sf"/>
</dbReference>
<evidence type="ECO:0000256" key="5">
    <source>
        <dbReference type="ARBA" id="ARBA00022723"/>
    </source>
</evidence>
<evidence type="ECO:0000256" key="3">
    <source>
        <dbReference type="ARBA" id="ARBA00022617"/>
    </source>
</evidence>
<comment type="caution">
    <text evidence="11">The sequence shown here is derived from an EMBL/GenBank/DDBJ whole genome shotgun (WGS) entry which is preliminary data.</text>
</comment>
<dbReference type="InterPro" id="IPR013785">
    <property type="entry name" value="Aldolase_TIM"/>
</dbReference>
<reference evidence="12" key="1">
    <citation type="submission" date="2017-04" db="EMBL/GenBank/DDBJ databases">
        <title>Function of individual gut microbiota members based on whole genome sequencing of pure cultures obtained from chicken caecum.</title>
        <authorList>
            <person name="Medvecky M."/>
            <person name="Cejkova D."/>
            <person name="Polansky O."/>
            <person name="Karasova D."/>
            <person name="Kubasova T."/>
            <person name="Cizek A."/>
            <person name="Rychlik I."/>
        </authorList>
    </citation>
    <scope>NUCLEOTIDE SEQUENCE [LARGE SCALE GENOMIC DNA]</scope>
    <source>
        <strain evidence="12">An178</strain>
    </source>
</reference>
<comment type="similarity">
    <text evidence="1">Belongs to the anaerobic coproporphyrinogen-III oxidase family. HemW subfamily.</text>
</comment>
<evidence type="ECO:0000256" key="1">
    <source>
        <dbReference type="ARBA" id="ARBA00006100"/>
    </source>
</evidence>
<dbReference type="Pfam" id="PF04055">
    <property type="entry name" value="Radical_SAM"/>
    <property type="match status" value="1"/>
</dbReference>
<keyword evidence="6 9" id="KW-0408">Iron</keyword>
<dbReference type="InterPro" id="IPR010723">
    <property type="entry name" value="HemN_C"/>
</dbReference>
<keyword evidence="7 9" id="KW-0411">Iron-sulfur</keyword>
<dbReference type="PROSITE" id="PS51918">
    <property type="entry name" value="RADICAL_SAM"/>
    <property type="match status" value="1"/>
</dbReference>
<dbReference type="EMBL" id="NFKM01000019">
    <property type="protein sequence ID" value="OUP57801.1"/>
    <property type="molecule type" value="Genomic_DNA"/>
</dbReference>
<dbReference type="NCBIfam" id="TIGR00539">
    <property type="entry name" value="hemN_rel"/>
    <property type="match status" value="1"/>
</dbReference>
<keyword evidence="8 9" id="KW-0143">Chaperone</keyword>
<organism evidence="11 12">
    <name type="scientific">Faecalitalea cylindroides</name>
    <dbReference type="NCBI Taxonomy" id="39483"/>
    <lineage>
        <taxon>Bacteria</taxon>
        <taxon>Bacillati</taxon>
        <taxon>Bacillota</taxon>
        <taxon>Erysipelotrichia</taxon>
        <taxon>Erysipelotrichales</taxon>
        <taxon>Erysipelotrichaceae</taxon>
        <taxon>Faecalitalea</taxon>
    </lineage>
</organism>
<evidence type="ECO:0000256" key="6">
    <source>
        <dbReference type="ARBA" id="ARBA00023004"/>
    </source>
</evidence>
<dbReference type="InterPro" id="IPR004559">
    <property type="entry name" value="HemW-like"/>
</dbReference>
<evidence type="ECO:0000256" key="2">
    <source>
        <dbReference type="ARBA" id="ARBA00017228"/>
    </source>
</evidence>
<evidence type="ECO:0000256" key="7">
    <source>
        <dbReference type="ARBA" id="ARBA00023014"/>
    </source>
</evidence>
<dbReference type="SFLD" id="SFLDF00562">
    <property type="entry name" value="HemN-like__clustered_with_heat"/>
    <property type="match status" value="1"/>
</dbReference>
<evidence type="ECO:0000313" key="12">
    <source>
        <dbReference type="Proteomes" id="UP000195447"/>
    </source>
</evidence>
<sequence length="357" mass="41627">MKAVYLHVPFCDSICAYCDFCRIITNEDTKSKWMAQIIEEIKQKNIHEVDTLYFGGGTPSSLACEQFKKIASLFNVSKEFTVECNPESLDLEKIQLYKKLGVNRISLGVQTFNDHLLQVINRKHRKEDIFQVIQLLKENGINNISIDLMYALPEQSLEDIKKDLEIFLDLDIKHLSIYSLQIEENSIFGRQNLKPVDEDIEADMYELICRTMEKAGYLHYEISSFCKPGYHSKHNLAYWQDEDFIGLGCGASGKENNVRYDNTRSLKTYIESGANPYIYEETQKDKAFNAIMMALRTTFGLDIQKWNQRYDQDFIKRYQSILEKYHDVLKMENGILYPSREAMEILNTILVDFLLID</sequence>
<dbReference type="GO" id="GO:0051539">
    <property type="term" value="F:4 iron, 4 sulfur cluster binding"/>
    <property type="evidence" value="ECO:0007669"/>
    <property type="project" value="UniProtKB-UniRule"/>
</dbReference>
<dbReference type="RefSeq" id="WP_087159005.1">
    <property type="nucleotide sequence ID" value="NZ_NFKM01000019.1"/>
</dbReference>
<dbReference type="SFLD" id="SFLDG01065">
    <property type="entry name" value="anaerobic_coproporphyrinogen-I"/>
    <property type="match status" value="1"/>
</dbReference>
<evidence type="ECO:0000256" key="4">
    <source>
        <dbReference type="ARBA" id="ARBA00022691"/>
    </source>
</evidence>
<keyword evidence="9" id="KW-0004">4Fe-4S</keyword>
<feature type="domain" description="Radical SAM core" evidence="10">
    <location>
        <begin position="1"/>
        <end position="218"/>
    </location>
</feature>
<keyword evidence="9" id="KW-0963">Cytoplasm</keyword>
<evidence type="ECO:0000259" key="10">
    <source>
        <dbReference type="PROSITE" id="PS51918"/>
    </source>
</evidence>
<comment type="function">
    <text evidence="9">Probably acts as a heme chaperone, transferring heme to an unknown acceptor. Binds one molecule of heme per monomer, possibly covalently. Binds 1 [4Fe-4S] cluster. The cluster is coordinated with 3 cysteines and an exchangeable S-adenosyl-L-methionine.</text>
</comment>
<evidence type="ECO:0000256" key="8">
    <source>
        <dbReference type="ARBA" id="ARBA00023186"/>
    </source>
</evidence>
<dbReference type="SFLD" id="SFLDG01082">
    <property type="entry name" value="B12-binding_domain_containing"/>
    <property type="match status" value="1"/>
</dbReference>
<dbReference type="SFLD" id="SFLDS00029">
    <property type="entry name" value="Radical_SAM"/>
    <property type="match status" value="1"/>
</dbReference>
<dbReference type="PANTHER" id="PTHR13932:SF5">
    <property type="entry name" value="RADICAL S-ADENOSYL METHIONINE DOMAIN-CONTAINING PROTEIN 1, MITOCHONDRIAL"/>
    <property type="match status" value="1"/>
</dbReference>
<dbReference type="SMART" id="SM00729">
    <property type="entry name" value="Elp3"/>
    <property type="match status" value="1"/>
</dbReference>
<proteinExistence type="inferred from homology"/>
<keyword evidence="12" id="KW-1185">Reference proteome</keyword>
<dbReference type="SUPFAM" id="SSF102114">
    <property type="entry name" value="Radical SAM enzymes"/>
    <property type="match status" value="1"/>
</dbReference>
<dbReference type="Proteomes" id="UP000195447">
    <property type="component" value="Unassembled WGS sequence"/>
</dbReference>
<dbReference type="InterPro" id="IPR006638">
    <property type="entry name" value="Elp3/MiaA/NifB-like_rSAM"/>
</dbReference>
<dbReference type="Gene3D" id="3.20.20.70">
    <property type="entry name" value="Aldolase class I"/>
    <property type="match status" value="1"/>
</dbReference>
<keyword evidence="3 9" id="KW-0349">Heme</keyword>
<dbReference type="InterPro" id="IPR034505">
    <property type="entry name" value="Coproporphyrinogen-III_oxidase"/>
</dbReference>
<dbReference type="PANTHER" id="PTHR13932">
    <property type="entry name" value="COPROPORPHYRINIGEN III OXIDASE"/>
    <property type="match status" value="1"/>
</dbReference>
<dbReference type="AlphaFoldDB" id="A0A1Y4LS47"/>
<accession>A0A1Y4LS47</accession>
<evidence type="ECO:0000256" key="9">
    <source>
        <dbReference type="RuleBase" id="RU364116"/>
    </source>
</evidence>
<name>A0A1Y4LS47_9FIRM</name>
<gene>
    <name evidence="11" type="ORF">B5F14_08555</name>
</gene>
<dbReference type="InterPro" id="IPR007197">
    <property type="entry name" value="rSAM"/>
</dbReference>
<dbReference type="Pfam" id="PF06969">
    <property type="entry name" value="HemN_C"/>
    <property type="match status" value="1"/>
</dbReference>
<comment type="subcellular location">
    <subcellularLocation>
        <location evidence="9">Cytoplasm</location>
    </subcellularLocation>
</comment>
<keyword evidence="4 9" id="KW-0949">S-adenosyl-L-methionine</keyword>
<keyword evidence="5 9" id="KW-0479">Metal-binding</keyword>
<dbReference type="GO" id="GO:0005737">
    <property type="term" value="C:cytoplasm"/>
    <property type="evidence" value="ECO:0007669"/>
    <property type="project" value="UniProtKB-SubCell"/>
</dbReference>
<dbReference type="GO" id="GO:0046872">
    <property type="term" value="F:metal ion binding"/>
    <property type="evidence" value="ECO:0007669"/>
    <property type="project" value="UniProtKB-UniRule"/>
</dbReference>
<evidence type="ECO:0000313" key="11">
    <source>
        <dbReference type="EMBL" id="OUP57801.1"/>
    </source>
</evidence>